<proteinExistence type="predicted"/>
<dbReference type="PROSITE" id="PS50048">
    <property type="entry name" value="ZN2_CY6_FUNGAL_2"/>
    <property type="match status" value="1"/>
</dbReference>
<name>A0ABR3W9X4_9PEZI</name>
<protein>
    <recommendedName>
        <fullName evidence="3">Zn(2)-C6 fungal-type domain-containing protein</fullName>
    </recommendedName>
</protein>
<dbReference type="SMART" id="SM00066">
    <property type="entry name" value="GAL4"/>
    <property type="match status" value="1"/>
</dbReference>
<evidence type="ECO:0000256" key="1">
    <source>
        <dbReference type="ARBA" id="ARBA00023242"/>
    </source>
</evidence>
<dbReference type="PROSITE" id="PS00463">
    <property type="entry name" value="ZN2_CY6_FUNGAL_1"/>
    <property type="match status" value="1"/>
</dbReference>
<sequence length="713" mass="78313">MFAAPTTAEPRQPGPANSREPSPVAAPVRSSPPSPPPAPLPRRRAPTACRLCRARKTRCDNARPSCGYCLMNRAPCIYPDGHAHARPQPQPPLRPAGQDISNSVLLERIDRLAATVDELSRRVGTGLRTAAAQNHSPTASYLPPPPVEFDDSLALGSQGHDGGAPAADSAFSHDGFGRLAVPELAARTSASESILRWPILAHFQSGHGISSFFFQSFSEDSSTSRPLRSSGANSRASIQEHDMVPLSRQFLARIHIKNPVLDVLEFKKSAREAAECGPGWDSRSCLVLLACALACLAEPYTPSQHVRSPTWTPGSTTATVEEGRTTIGPDDAAATGDAYFAAAMRRLGLLPLTLESIQCYFFAGLYEKFAVRPLSAWTLLQQACVRFQAYLHARTWSAPRDGSRAKSSRHREQRLYWSCVKAEYELRAELQLPTSGLLEFKYPDLFPALSLPPSSDHITLADEFVGAAGETPGFEPAAVEPKRTLAPEEERSWLFYLAEISARKIMDRILGGLYGRGESPWLGNITAVLHQHLAYAEELALWRAHLPRQIQFSDNEVPPNELAFFLKTRYLGCLEWLYRPFLYYMTSSPPPSSSDSSGRTAAPAQQMRQVVAPLAERCLLACRELITVVAQHHRHGGIWVLVRRTFNAAVLLLAGAQLWAERGADGMVPLPDGWQASVQLAISTVRKWEDGAADLVRMRQILQSYFDRMGLCG</sequence>
<evidence type="ECO:0000313" key="5">
    <source>
        <dbReference type="Proteomes" id="UP001586593"/>
    </source>
</evidence>
<gene>
    <name evidence="4" type="ORF">VTK73DRAFT_8216</name>
</gene>
<dbReference type="InterPro" id="IPR053181">
    <property type="entry name" value="EcdB-like_regulator"/>
</dbReference>
<dbReference type="SUPFAM" id="SSF57701">
    <property type="entry name" value="Zn2/Cys6 DNA-binding domain"/>
    <property type="match status" value="1"/>
</dbReference>
<feature type="compositionally biased region" description="Pro residues" evidence="2">
    <location>
        <begin position="30"/>
        <end position="40"/>
    </location>
</feature>
<keyword evidence="5" id="KW-1185">Reference proteome</keyword>
<feature type="region of interest" description="Disordered" evidence="2">
    <location>
        <begin position="130"/>
        <end position="169"/>
    </location>
</feature>
<dbReference type="InterPro" id="IPR001138">
    <property type="entry name" value="Zn2Cys6_DnaBD"/>
</dbReference>
<organism evidence="4 5">
    <name type="scientific">Phialemonium thermophilum</name>
    <dbReference type="NCBI Taxonomy" id="223376"/>
    <lineage>
        <taxon>Eukaryota</taxon>
        <taxon>Fungi</taxon>
        <taxon>Dikarya</taxon>
        <taxon>Ascomycota</taxon>
        <taxon>Pezizomycotina</taxon>
        <taxon>Sordariomycetes</taxon>
        <taxon>Sordariomycetidae</taxon>
        <taxon>Cephalothecales</taxon>
        <taxon>Cephalothecaceae</taxon>
        <taxon>Phialemonium</taxon>
    </lineage>
</organism>
<reference evidence="4 5" key="1">
    <citation type="journal article" date="2024" name="Commun. Biol.">
        <title>Comparative genomic analysis of thermophilic fungi reveals convergent evolutionary adaptations and gene losses.</title>
        <authorList>
            <person name="Steindorff A.S."/>
            <person name="Aguilar-Pontes M.V."/>
            <person name="Robinson A.J."/>
            <person name="Andreopoulos B."/>
            <person name="LaButti K."/>
            <person name="Kuo A."/>
            <person name="Mondo S."/>
            <person name="Riley R."/>
            <person name="Otillar R."/>
            <person name="Haridas S."/>
            <person name="Lipzen A."/>
            <person name="Grimwood J."/>
            <person name="Schmutz J."/>
            <person name="Clum A."/>
            <person name="Reid I.D."/>
            <person name="Moisan M.C."/>
            <person name="Butler G."/>
            <person name="Nguyen T.T.M."/>
            <person name="Dewar K."/>
            <person name="Conant G."/>
            <person name="Drula E."/>
            <person name="Henrissat B."/>
            <person name="Hansel C."/>
            <person name="Singer S."/>
            <person name="Hutchinson M.I."/>
            <person name="de Vries R.P."/>
            <person name="Natvig D.O."/>
            <person name="Powell A.J."/>
            <person name="Tsang A."/>
            <person name="Grigoriev I.V."/>
        </authorList>
    </citation>
    <scope>NUCLEOTIDE SEQUENCE [LARGE SCALE GENOMIC DNA]</scope>
    <source>
        <strain evidence="4 5">ATCC 24622</strain>
    </source>
</reference>
<evidence type="ECO:0000259" key="3">
    <source>
        <dbReference type="PROSITE" id="PS50048"/>
    </source>
</evidence>
<dbReference type="CDD" id="cd12148">
    <property type="entry name" value="fungal_TF_MHR"/>
    <property type="match status" value="1"/>
</dbReference>
<dbReference type="Gene3D" id="4.10.240.10">
    <property type="entry name" value="Zn(2)-C6 fungal-type DNA-binding domain"/>
    <property type="match status" value="1"/>
</dbReference>
<dbReference type="CDD" id="cd00067">
    <property type="entry name" value="GAL4"/>
    <property type="match status" value="1"/>
</dbReference>
<dbReference type="InterPro" id="IPR036864">
    <property type="entry name" value="Zn2-C6_fun-type_DNA-bd_sf"/>
</dbReference>
<dbReference type="Proteomes" id="UP001586593">
    <property type="component" value="Unassembled WGS sequence"/>
</dbReference>
<evidence type="ECO:0000313" key="4">
    <source>
        <dbReference type="EMBL" id="KAL1856884.1"/>
    </source>
</evidence>
<feature type="region of interest" description="Disordered" evidence="2">
    <location>
        <begin position="1"/>
        <end position="44"/>
    </location>
</feature>
<keyword evidence="1" id="KW-0539">Nucleus</keyword>
<dbReference type="EMBL" id="JAZHXJ010000584">
    <property type="protein sequence ID" value="KAL1856884.1"/>
    <property type="molecule type" value="Genomic_DNA"/>
</dbReference>
<dbReference type="PANTHER" id="PTHR47785">
    <property type="entry name" value="ZN(II)2CYS6 TRANSCRIPTION FACTOR (EUROFUNG)-RELATED-RELATED"/>
    <property type="match status" value="1"/>
</dbReference>
<evidence type="ECO:0000256" key="2">
    <source>
        <dbReference type="SAM" id="MobiDB-lite"/>
    </source>
</evidence>
<dbReference type="Pfam" id="PF00172">
    <property type="entry name" value="Zn_clus"/>
    <property type="match status" value="1"/>
</dbReference>
<comment type="caution">
    <text evidence="4">The sequence shown here is derived from an EMBL/GenBank/DDBJ whole genome shotgun (WGS) entry which is preliminary data.</text>
</comment>
<accession>A0ABR3W9X4</accession>
<feature type="domain" description="Zn(2)-C6 fungal-type" evidence="3">
    <location>
        <begin position="48"/>
        <end position="78"/>
    </location>
</feature>
<dbReference type="PANTHER" id="PTHR47785:SF5">
    <property type="entry name" value="ZN(II)2CYS6 TRANSCRIPTION FACTOR (EUROFUNG)"/>
    <property type="match status" value="1"/>
</dbReference>